<protein>
    <submittedName>
        <fullName evidence="1">Uncharacterized protein</fullName>
    </submittedName>
</protein>
<accession>A0A0A9CNE9</accession>
<dbReference type="EMBL" id="GBRH01224868">
    <property type="protein sequence ID" value="JAD73027.1"/>
    <property type="molecule type" value="Transcribed_RNA"/>
</dbReference>
<organism evidence="1">
    <name type="scientific">Arundo donax</name>
    <name type="common">Giant reed</name>
    <name type="synonym">Donax arundinaceus</name>
    <dbReference type="NCBI Taxonomy" id="35708"/>
    <lineage>
        <taxon>Eukaryota</taxon>
        <taxon>Viridiplantae</taxon>
        <taxon>Streptophyta</taxon>
        <taxon>Embryophyta</taxon>
        <taxon>Tracheophyta</taxon>
        <taxon>Spermatophyta</taxon>
        <taxon>Magnoliopsida</taxon>
        <taxon>Liliopsida</taxon>
        <taxon>Poales</taxon>
        <taxon>Poaceae</taxon>
        <taxon>PACMAD clade</taxon>
        <taxon>Arundinoideae</taxon>
        <taxon>Arundineae</taxon>
        <taxon>Arundo</taxon>
    </lineage>
</organism>
<reference evidence="1" key="2">
    <citation type="journal article" date="2015" name="Data Brief">
        <title>Shoot transcriptome of the giant reed, Arundo donax.</title>
        <authorList>
            <person name="Barrero R.A."/>
            <person name="Guerrero F.D."/>
            <person name="Moolhuijzen P."/>
            <person name="Goolsby J.A."/>
            <person name="Tidwell J."/>
            <person name="Bellgard S.E."/>
            <person name="Bellgard M.I."/>
        </authorList>
    </citation>
    <scope>NUCLEOTIDE SEQUENCE</scope>
    <source>
        <tissue evidence="1">Shoot tissue taken approximately 20 cm above the soil surface</tissue>
    </source>
</reference>
<reference evidence="1" key="1">
    <citation type="submission" date="2014-09" db="EMBL/GenBank/DDBJ databases">
        <authorList>
            <person name="Magalhaes I.L.F."/>
            <person name="Oliveira U."/>
            <person name="Santos F.R."/>
            <person name="Vidigal T.H.D.A."/>
            <person name="Brescovit A.D."/>
            <person name="Santos A.J."/>
        </authorList>
    </citation>
    <scope>NUCLEOTIDE SEQUENCE</scope>
    <source>
        <tissue evidence="1">Shoot tissue taken approximately 20 cm above the soil surface</tissue>
    </source>
</reference>
<dbReference type="AlphaFoldDB" id="A0A0A9CNE9"/>
<sequence length="43" mass="5099">MGMLLFHKLVTVDHLIASYPATSYHHIFSPHFGRQNFPRQCWN</sequence>
<name>A0A0A9CNE9_ARUDO</name>
<evidence type="ECO:0000313" key="1">
    <source>
        <dbReference type="EMBL" id="JAD73027.1"/>
    </source>
</evidence>
<proteinExistence type="predicted"/>